<dbReference type="AlphaFoldDB" id="A0A7U7JTF6"/>
<keyword evidence="3" id="KW-1185">Reference proteome</keyword>
<sequence length="40" mass="4660">MTSHIVGSEHVNYEVMLGAQIYIVLSILTFHTYVSMQRKY</sequence>
<keyword evidence="1" id="KW-1133">Transmembrane helix</keyword>
<evidence type="ECO:0000313" key="3">
    <source>
        <dbReference type="Proteomes" id="UP000236509"/>
    </source>
</evidence>
<comment type="caution">
    <text evidence="2">The sequence shown here is derived from an EMBL/GenBank/DDBJ whole genome shotgun (WGS) entry which is preliminary data.</text>
</comment>
<organism evidence="2 3">
    <name type="scientific">Staphylococcus argenteus</name>
    <dbReference type="NCBI Taxonomy" id="985002"/>
    <lineage>
        <taxon>Bacteria</taxon>
        <taxon>Bacillati</taxon>
        <taxon>Bacillota</taxon>
        <taxon>Bacilli</taxon>
        <taxon>Bacillales</taxon>
        <taxon>Staphylococcaceae</taxon>
        <taxon>Staphylococcus</taxon>
    </lineage>
</organism>
<dbReference type="EMBL" id="CVOU01000017">
    <property type="protein sequence ID" value="CRI24346.1"/>
    <property type="molecule type" value="Genomic_DNA"/>
</dbReference>
<evidence type="ECO:0000256" key="1">
    <source>
        <dbReference type="SAM" id="Phobius"/>
    </source>
</evidence>
<keyword evidence="1" id="KW-0812">Transmembrane</keyword>
<keyword evidence="1" id="KW-0472">Membrane</keyword>
<evidence type="ECO:0000313" key="2">
    <source>
        <dbReference type="EMBL" id="CRI24346.1"/>
    </source>
</evidence>
<accession>A0A7U7JTF6</accession>
<gene>
    <name evidence="2" type="ORF">BN1326_50295</name>
</gene>
<proteinExistence type="predicted"/>
<feature type="transmembrane region" description="Helical" evidence="1">
    <location>
        <begin position="15"/>
        <end position="34"/>
    </location>
</feature>
<reference evidence="2 3" key="1">
    <citation type="submission" date="2015-04" db="EMBL/GenBank/DDBJ databases">
        <authorList>
            <person name="Cao L."/>
            <person name="Gao C.H."/>
        </authorList>
    </citation>
    <scope>NUCLEOTIDE SEQUENCE [LARGE SCALE GENOMIC DNA]</scope>
    <source>
        <strain evidence="2 3">SH3</strain>
    </source>
</reference>
<dbReference type="Proteomes" id="UP000236509">
    <property type="component" value="Unassembled WGS sequence"/>
</dbReference>
<name>A0A7U7JTF6_9STAP</name>
<protein>
    <submittedName>
        <fullName evidence="2">Uncharacterized protein</fullName>
    </submittedName>
</protein>